<keyword evidence="3" id="KW-1185">Reference proteome</keyword>
<evidence type="ECO:0000313" key="3">
    <source>
        <dbReference type="Proteomes" id="UP000199183"/>
    </source>
</evidence>
<evidence type="ECO:0008006" key="4">
    <source>
        <dbReference type="Google" id="ProtNLM"/>
    </source>
</evidence>
<sequence length="156" mass="16025">MSRTRPTSLLVLGAIGILVGYLLELAMVANGRPMIVPELTLPITLVIVGGVVLGFAIPIRRSVTGKSQKRIDPFAATRVVSLAKASSFAGAVFLGAGIGMLGFMLSRTVLPGVASVWLAGAMAAGAVLLMAAGLVAEHLCRLPKDDDDDDPDASDA</sequence>
<dbReference type="RefSeq" id="WP_091183241.1">
    <property type="nucleotide sequence ID" value="NZ_FNRY01000001.1"/>
</dbReference>
<feature type="transmembrane region" description="Helical" evidence="1">
    <location>
        <begin position="7"/>
        <end position="27"/>
    </location>
</feature>
<dbReference type="AlphaFoldDB" id="A0A1H4MR94"/>
<accession>A0A1H4MR94</accession>
<gene>
    <name evidence="2" type="ORF">SAMN04489806_1944</name>
</gene>
<name>A0A1H4MR94_9MICO</name>
<dbReference type="STRING" id="640635.SAMN04489806_1944"/>
<proteinExistence type="predicted"/>
<dbReference type="Pfam" id="PF11377">
    <property type="entry name" value="DUF3180"/>
    <property type="match status" value="1"/>
</dbReference>
<keyword evidence="1" id="KW-1133">Transmembrane helix</keyword>
<keyword evidence="1" id="KW-0812">Transmembrane</keyword>
<dbReference type="OrthoDB" id="5125751at2"/>
<protein>
    <recommendedName>
        <fullName evidence="4">DUF3180 domain-containing protein</fullName>
    </recommendedName>
</protein>
<evidence type="ECO:0000313" key="2">
    <source>
        <dbReference type="EMBL" id="SEB85055.1"/>
    </source>
</evidence>
<dbReference type="Proteomes" id="UP000199183">
    <property type="component" value="Unassembled WGS sequence"/>
</dbReference>
<dbReference type="EMBL" id="FNRY01000001">
    <property type="protein sequence ID" value="SEB85055.1"/>
    <property type="molecule type" value="Genomic_DNA"/>
</dbReference>
<feature type="transmembrane region" description="Helical" evidence="1">
    <location>
        <begin position="116"/>
        <end position="136"/>
    </location>
</feature>
<feature type="transmembrane region" description="Helical" evidence="1">
    <location>
        <begin position="39"/>
        <end position="59"/>
    </location>
</feature>
<feature type="transmembrane region" description="Helical" evidence="1">
    <location>
        <begin position="79"/>
        <end position="104"/>
    </location>
</feature>
<evidence type="ECO:0000256" key="1">
    <source>
        <dbReference type="SAM" id="Phobius"/>
    </source>
</evidence>
<organism evidence="2 3">
    <name type="scientific">Paramicrobacterium humi</name>
    <dbReference type="NCBI Taxonomy" id="640635"/>
    <lineage>
        <taxon>Bacteria</taxon>
        <taxon>Bacillati</taxon>
        <taxon>Actinomycetota</taxon>
        <taxon>Actinomycetes</taxon>
        <taxon>Micrococcales</taxon>
        <taxon>Microbacteriaceae</taxon>
        <taxon>Paramicrobacterium</taxon>
    </lineage>
</organism>
<dbReference type="InterPro" id="IPR021517">
    <property type="entry name" value="DUF3180"/>
</dbReference>
<reference evidence="2 3" key="1">
    <citation type="submission" date="2016-10" db="EMBL/GenBank/DDBJ databases">
        <authorList>
            <person name="de Groot N.N."/>
        </authorList>
    </citation>
    <scope>NUCLEOTIDE SEQUENCE [LARGE SCALE GENOMIC DNA]</scope>
    <source>
        <strain evidence="2 3">DSM 21799</strain>
    </source>
</reference>
<keyword evidence="1" id="KW-0472">Membrane</keyword>